<dbReference type="PaxDb" id="273075-Ta0991"/>
<evidence type="ECO:0000259" key="1">
    <source>
        <dbReference type="Pfam" id="PF03190"/>
    </source>
</evidence>
<name>Q9HJH7_THEAC</name>
<dbReference type="SUPFAM" id="SSF52833">
    <property type="entry name" value="Thioredoxin-like"/>
    <property type="match status" value="1"/>
</dbReference>
<dbReference type="EnsemblBacteria" id="CAC12120">
    <property type="protein sequence ID" value="CAC12120"/>
    <property type="gene ID" value="CAC12120"/>
</dbReference>
<protein>
    <recommendedName>
        <fullName evidence="1">Spermatogenesis-associated protein 20-like TRX domain-containing protein</fullName>
    </recommendedName>
</protein>
<dbReference type="PANTHER" id="PTHR42899:SF1">
    <property type="entry name" value="SPERMATOGENESIS-ASSOCIATED PROTEIN 20"/>
    <property type="match status" value="1"/>
</dbReference>
<evidence type="ECO:0000313" key="3">
    <source>
        <dbReference type="Proteomes" id="UP000001024"/>
    </source>
</evidence>
<dbReference type="Proteomes" id="UP000001024">
    <property type="component" value="Chromosome"/>
</dbReference>
<dbReference type="PANTHER" id="PTHR42899">
    <property type="entry name" value="SPERMATOGENESIS-ASSOCIATED PROTEIN 20"/>
    <property type="match status" value="1"/>
</dbReference>
<dbReference type="InterPro" id="IPR036249">
    <property type="entry name" value="Thioredoxin-like_sf"/>
</dbReference>
<proteinExistence type="predicted"/>
<accession>Q9HJH7</accession>
<dbReference type="Gene3D" id="1.50.10.20">
    <property type="match status" value="1"/>
</dbReference>
<dbReference type="InterPro" id="IPR012341">
    <property type="entry name" value="6hp_glycosidase-like_sf"/>
</dbReference>
<dbReference type="Gene3D" id="3.40.30.10">
    <property type="entry name" value="Glutaredoxin"/>
    <property type="match status" value="1"/>
</dbReference>
<dbReference type="OrthoDB" id="28016at2157"/>
<dbReference type="CDD" id="cd02955">
    <property type="entry name" value="SSP411"/>
    <property type="match status" value="1"/>
</dbReference>
<dbReference type="InParanoid" id="Q9HJH7"/>
<dbReference type="InterPro" id="IPR024705">
    <property type="entry name" value="Ssp411"/>
</dbReference>
<dbReference type="KEGG" id="tac:Ta0991"/>
<dbReference type="eggNOG" id="arCOG02007">
    <property type="taxonomic scope" value="Archaea"/>
</dbReference>
<dbReference type="STRING" id="273075.gene:9572210"/>
<dbReference type="FunCoup" id="Q9HJH7">
    <property type="interactions" value="161"/>
</dbReference>
<dbReference type="RefSeq" id="WP_010901402.1">
    <property type="nucleotide sequence ID" value="NC_002578.1"/>
</dbReference>
<feature type="domain" description="Spermatogenesis-associated protein 20-like TRX" evidence="1">
    <location>
        <begin position="3"/>
        <end position="163"/>
    </location>
</feature>
<dbReference type="Gene3D" id="1.50.10.10">
    <property type="match status" value="1"/>
</dbReference>
<dbReference type="GO" id="GO:0005975">
    <property type="term" value="P:carbohydrate metabolic process"/>
    <property type="evidence" value="ECO:0007669"/>
    <property type="project" value="InterPro"/>
</dbReference>
<reference evidence="2 3" key="1">
    <citation type="journal article" date="2000" name="Nature">
        <title>The genome sequence of the thermoacidophilic scavenger Thermoplasma acidophilum.</title>
        <authorList>
            <person name="Ruepp A."/>
            <person name="Graml W."/>
            <person name="Santos-Martinez M.L."/>
            <person name="Koretke K.K."/>
            <person name="Volker C."/>
            <person name="Mewes H.W."/>
            <person name="Frishman D."/>
            <person name="Stocker S."/>
            <person name="Lupas A.N."/>
            <person name="Baumeister W."/>
        </authorList>
    </citation>
    <scope>NUCLEOTIDE SEQUENCE [LARGE SCALE GENOMIC DNA]</scope>
    <source>
        <strain evidence="3">ATCC 25905 / DSM 1728 / JCM 9062 / NBRC 15155 / AMRC-C165</strain>
    </source>
</reference>
<keyword evidence="3" id="KW-1185">Reference proteome</keyword>
<dbReference type="Pfam" id="PF03190">
    <property type="entry name" value="Thioredox_DsbH"/>
    <property type="match status" value="1"/>
</dbReference>
<evidence type="ECO:0000313" key="2">
    <source>
        <dbReference type="EMBL" id="CAC12120.1"/>
    </source>
</evidence>
<dbReference type="HOGENOM" id="CLU_014051_4_1_2"/>
<dbReference type="InterPro" id="IPR008928">
    <property type="entry name" value="6-hairpin_glycosidase_sf"/>
</dbReference>
<dbReference type="EMBL" id="AL445066">
    <property type="protein sequence ID" value="CAC12120.1"/>
    <property type="molecule type" value="Genomic_DNA"/>
</dbReference>
<dbReference type="InterPro" id="IPR004879">
    <property type="entry name" value="Ssp411-like_TRX"/>
</dbReference>
<sequence length="641" mass="74311">MPNELSRSLSPYLLMHANDPVEWRMWSKETLRIATEENRLIFLSIGYSSCHWCHVMHEESFVDPDVAEILNNNYIPVKVDREERPDLDSYFMKVSQVINGNGGWPLNIILLPDARPVFAMTYVPKEDRNGMTGLKTILIQLSQMYLKDPDQFKDQAKAVSDAMEERESVPSKVTPGIDDRLYDSISRYLDRTDGGFFGQTKFYNVPVLEFLMDRYEKTHDENVSDFLKTTLMTIAVRGVHDPLFGGFFRYSTDSMWIIPHFEKMTYTQAQLMRAYAKMYLLFHDDFYLRIVEDIFSFMDRYMYSGASYYTSMDADYDGIEGGHYLFSYEEIRKYLEDDFPQFTKVFEVHENGNFSDPYGENRGKNFLYFAGTPEEFIKLMSIPEIQRSVQHGLEKLRNIREKDAVFIDKKELVDLNAMMVSGLAWAYRATDDKRYLERATIVSGWLKDLNKDRICHGVFNGNIIETPTLQDYAFLSEAMIDMFQITFDGKYLEDAYRYAEQAMMLIKEGKISYSSEVFDADPTDGEVESPYAVMIRVFDQLSLLMDNMDLHERSDSLLTSIFGNAQSFPAAYPSIVRTAEFHLKGKHVSSNKNMIDAIMKKSIYHNALFSLEEVDQYVICGYGMCFPPAHTIEEAVDKIKS</sequence>
<organism evidence="2 3">
    <name type="scientific">Thermoplasma acidophilum (strain ATCC 25905 / DSM 1728 / JCM 9062 / NBRC 15155 / AMRC-C165)</name>
    <dbReference type="NCBI Taxonomy" id="273075"/>
    <lineage>
        <taxon>Archaea</taxon>
        <taxon>Methanobacteriati</taxon>
        <taxon>Thermoplasmatota</taxon>
        <taxon>Thermoplasmata</taxon>
        <taxon>Thermoplasmatales</taxon>
        <taxon>Thermoplasmataceae</taxon>
        <taxon>Thermoplasma</taxon>
    </lineage>
</organism>
<dbReference type="PIRSF" id="PIRSF006402">
    <property type="entry name" value="UCP006402_thioredoxin"/>
    <property type="match status" value="1"/>
</dbReference>
<dbReference type="AlphaFoldDB" id="Q9HJH7"/>
<gene>
    <name evidence="2" type="ordered locus">Ta0991</name>
</gene>
<dbReference type="SUPFAM" id="SSF48208">
    <property type="entry name" value="Six-hairpin glycosidases"/>
    <property type="match status" value="1"/>
</dbReference>